<evidence type="ECO:0000313" key="1">
    <source>
        <dbReference type="EMBL" id="CAF1106954.1"/>
    </source>
</evidence>
<evidence type="ECO:0000313" key="2">
    <source>
        <dbReference type="Proteomes" id="UP000663879"/>
    </source>
</evidence>
<feature type="non-terminal residue" evidence="1">
    <location>
        <position position="1"/>
    </location>
</feature>
<dbReference type="OrthoDB" id="6146512at2759"/>
<gene>
    <name evidence="1" type="ORF">OXX778_LOCUS21436</name>
</gene>
<comment type="caution">
    <text evidence="1">The sequence shown here is derived from an EMBL/GenBank/DDBJ whole genome shotgun (WGS) entry which is preliminary data.</text>
</comment>
<keyword evidence="2" id="KW-1185">Reference proteome</keyword>
<reference evidence="1" key="1">
    <citation type="submission" date="2021-02" db="EMBL/GenBank/DDBJ databases">
        <authorList>
            <person name="Nowell W R."/>
        </authorList>
    </citation>
    <scope>NUCLEOTIDE SEQUENCE</scope>
    <source>
        <strain evidence="1">Ploen Becks lab</strain>
    </source>
</reference>
<proteinExistence type="predicted"/>
<feature type="non-terminal residue" evidence="1">
    <location>
        <position position="157"/>
    </location>
</feature>
<accession>A0A814PEU9</accession>
<protein>
    <submittedName>
        <fullName evidence="1">Uncharacterized protein</fullName>
    </submittedName>
</protein>
<dbReference type="EMBL" id="CAJNOC010007909">
    <property type="protein sequence ID" value="CAF1106954.1"/>
    <property type="molecule type" value="Genomic_DNA"/>
</dbReference>
<dbReference type="AlphaFoldDB" id="A0A814PEU9"/>
<organism evidence="1 2">
    <name type="scientific">Brachionus calyciflorus</name>
    <dbReference type="NCBI Taxonomy" id="104777"/>
    <lineage>
        <taxon>Eukaryota</taxon>
        <taxon>Metazoa</taxon>
        <taxon>Spiralia</taxon>
        <taxon>Gnathifera</taxon>
        <taxon>Rotifera</taxon>
        <taxon>Eurotatoria</taxon>
        <taxon>Monogononta</taxon>
        <taxon>Pseudotrocha</taxon>
        <taxon>Ploima</taxon>
        <taxon>Brachionidae</taxon>
        <taxon>Brachionus</taxon>
    </lineage>
</organism>
<sequence length="157" mass="17946">NILNDAVNQLMSEFPEIFVQFENDQPGMINNNNLNIPNLIENYSENNINLVPETSFQTGGNLNHFITQTKSAHNNKFNCTLTTYKIGFSQNLSSFGAEIDDIKLAFENLTEEFSSQMGPHDKIRIVLYHDSLERRISIPFLKKTSLNSQVLVDSFER</sequence>
<name>A0A814PEU9_9BILA</name>
<dbReference type="Proteomes" id="UP000663879">
    <property type="component" value="Unassembled WGS sequence"/>
</dbReference>